<dbReference type="STRING" id="3818.A0A445D5Y6"/>
<keyword evidence="2" id="KW-1185">Reference proteome</keyword>
<evidence type="ECO:0000313" key="2">
    <source>
        <dbReference type="Proteomes" id="UP000289738"/>
    </source>
</evidence>
<dbReference type="AlphaFoldDB" id="A0A445D5Y6"/>
<dbReference type="Proteomes" id="UP000289738">
    <property type="component" value="Chromosome A05"/>
</dbReference>
<evidence type="ECO:0000313" key="1">
    <source>
        <dbReference type="EMBL" id="RYR58404.1"/>
    </source>
</evidence>
<gene>
    <name evidence="1" type="ORF">Ahy_A05g024164</name>
</gene>
<comment type="caution">
    <text evidence="1">The sequence shown here is derived from an EMBL/GenBank/DDBJ whole genome shotgun (WGS) entry which is preliminary data.</text>
</comment>
<name>A0A445D5Y6_ARAHY</name>
<sequence length="123" mass="14091">MHQSLHQPPISIEEEEGEDNKIGWKKELPQGIVGEIVHLARNLPENLTLEEALDKGFEGRWMRSQEPSLITPRSCTVLFSALGQARMGDKLMVLFRNLPFTIESKMFMFIMLQFQAFWMVAGA</sequence>
<protein>
    <submittedName>
        <fullName evidence="1">Uncharacterized protein</fullName>
    </submittedName>
</protein>
<accession>A0A445D5Y6</accession>
<dbReference type="EMBL" id="SDMP01000005">
    <property type="protein sequence ID" value="RYR58404.1"/>
    <property type="molecule type" value="Genomic_DNA"/>
</dbReference>
<reference evidence="1 2" key="1">
    <citation type="submission" date="2019-01" db="EMBL/GenBank/DDBJ databases">
        <title>Sequencing of cultivated peanut Arachis hypogaea provides insights into genome evolution and oil improvement.</title>
        <authorList>
            <person name="Chen X."/>
        </authorList>
    </citation>
    <scope>NUCLEOTIDE SEQUENCE [LARGE SCALE GENOMIC DNA]</scope>
    <source>
        <strain evidence="2">cv. Fuhuasheng</strain>
        <tissue evidence="1">Leaves</tissue>
    </source>
</reference>
<organism evidence="1 2">
    <name type="scientific">Arachis hypogaea</name>
    <name type="common">Peanut</name>
    <dbReference type="NCBI Taxonomy" id="3818"/>
    <lineage>
        <taxon>Eukaryota</taxon>
        <taxon>Viridiplantae</taxon>
        <taxon>Streptophyta</taxon>
        <taxon>Embryophyta</taxon>
        <taxon>Tracheophyta</taxon>
        <taxon>Spermatophyta</taxon>
        <taxon>Magnoliopsida</taxon>
        <taxon>eudicotyledons</taxon>
        <taxon>Gunneridae</taxon>
        <taxon>Pentapetalae</taxon>
        <taxon>rosids</taxon>
        <taxon>fabids</taxon>
        <taxon>Fabales</taxon>
        <taxon>Fabaceae</taxon>
        <taxon>Papilionoideae</taxon>
        <taxon>50 kb inversion clade</taxon>
        <taxon>dalbergioids sensu lato</taxon>
        <taxon>Dalbergieae</taxon>
        <taxon>Pterocarpus clade</taxon>
        <taxon>Arachis</taxon>
    </lineage>
</organism>
<proteinExistence type="predicted"/>